<evidence type="ECO:0000313" key="1">
    <source>
        <dbReference type="EMBL" id="KAJ1360949.1"/>
    </source>
</evidence>
<accession>A0AAD5N634</accession>
<evidence type="ECO:0000313" key="2">
    <source>
        <dbReference type="Proteomes" id="UP001196413"/>
    </source>
</evidence>
<reference evidence="1" key="1">
    <citation type="submission" date="2021-06" db="EMBL/GenBank/DDBJ databases">
        <title>Parelaphostrongylus tenuis whole genome reference sequence.</title>
        <authorList>
            <person name="Garwood T.J."/>
            <person name="Larsen P.A."/>
            <person name="Fountain-Jones N.M."/>
            <person name="Garbe J.R."/>
            <person name="Macchietto M.G."/>
            <person name="Kania S.A."/>
            <person name="Gerhold R.W."/>
            <person name="Richards J.E."/>
            <person name="Wolf T.M."/>
        </authorList>
    </citation>
    <scope>NUCLEOTIDE SEQUENCE</scope>
    <source>
        <strain evidence="1">MNPRO001-30</strain>
        <tissue evidence="1">Meninges</tissue>
    </source>
</reference>
<dbReference type="AlphaFoldDB" id="A0AAD5N634"/>
<sequence length="105" mass="11516">MNRFTFTEEYETVLTDATTSCQQVELLWLVFAKSGWQHGDVSGARGILAKAFGHNAKSEGIWIAAVKLESETTSLNVLPLFLKSSTQRAFVTDLDEECLACVVSG</sequence>
<protein>
    <submittedName>
        <fullName evidence="1">Uncharacterized protein</fullName>
    </submittedName>
</protein>
<dbReference type="EMBL" id="JAHQIW010004042">
    <property type="protein sequence ID" value="KAJ1360949.1"/>
    <property type="molecule type" value="Genomic_DNA"/>
</dbReference>
<gene>
    <name evidence="1" type="ORF">KIN20_020078</name>
</gene>
<keyword evidence="2" id="KW-1185">Reference proteome</keyword>
<dbReference type="Proteomes" id="UP001196413">
    <property type="component" value="Unassembled WGS sequence"/>
</dbReference>
<organism evidence="1 2">
    <name type="scientific">Parelaphostrongylus tenuis</name>
    <name type="common">Meningeal worm</name>
    <dbReference type="NCBI Taxonomy" id="148309"/>
    <lineage>
        <taxon>Eukaryota</taxon>
        <taxon>Metazoa</taxon>
        <taxon>Ecdysozoa</taxon>
        <taxon>Nematoda</taxon>
        <taxon>Chromadorea</taxon>
        <taxon>Rhabditida</taxon>
        <taxon>Rhabditina</taxon>
        <taxon>Rhabditomorpha</taxon>
        <taxon>Strongyloidea</taxon>
        <taxon>Metastrongylidae</taxon>
        <taxon>Parelaphostrongylus</taxon>
    </lineage>
</organism>
<proteinExistence type="predicted"/>
<comment type="caution">
    <text evidence="1">The sequence shown here is derived from an EMBL/GenBank/DDBJ whole genome shotgun (WGS) entry which is preliminary data.</text>
</comment>
<name>A0AAD5N634_PARTN</name>